<protein>
    <submittedName>
        <fullName evidence="1">Uncharacterized protein</fullName>
    </submittedName>
</protein>
<evidence type="ECO:0000313" key="2">
    <source>
        <dbReference type="Proteomes" id="UP000712281"/>
    </source>
</evidence>
<comment type="caution">
    <text evidence="1">The sequence shown here is derived from an EMBL/GenBank/DDBJ whole genome shotgun (WGS) entry which is preliminary data.</text>
</comment>
<dbReference type="AlphaFoldDB" id="A0A8S9G8K3"/>
<sequence length="73" mass="7906">MEGSPYRKSSISRKRGQSMGLVPRFHLAGTWSVPVSGTRGPGDLGPAWRLEPGGNDTGYYSEIMLLCSCVMSE</sequence>
<accession>A0A8S9G8K3</accession>
<name>A0A8S9G8K3_BRACR</name>
<dbReference type="EMBL" id="QGKW02002005">
    <property type="protein sequence ID" value="KAF2542365.1"/>
    <property type="molecule type" value="Genomic_DNA"/>
</dbReference>
<organism evidence="1 2">
    <name type="scientific">Brassica cretica</name>
    <name type="common">Mustard</name>
    <dbReference type="NCBI Taxonomy" id="69181"/>
    <lineage>
        <taxon>Eukaryota</taxon>
        <taxon>Viridiplantae</taxon>
        <taxon>Streptophyta</taxon>
        <taxon>Embryophyta</taxon>
        <taxon>Tracheophyta</taxon>
        <taxon>Spermatophyta</taxon>
        <taxon>Magnoliopsida</taxon>
        <taxon>eudicotyledons</taxon>
        <taxon>Gunneridae</taxon>
        <taxon>Pentapetalae</taxon>
        <taxon>rosids</taxon>
        <taxon>malvids</taxon>
        <taxon>Brassicales</taxon>
        <taxon>Brassicaceae</taxon>
        <taxon>Brassiceae</taxon>
        <taxon>Brassica</taxon>
    </lineage>
</organism>
<gene>
    <name evidence="1" type="ORF">F2Q68_00030916</name>
</gene>
<reference evidence="1" key="1">
    <citation type="submission" date="2019-12" db="EMBL/GenBank/DDBJ databases">
        <title>Genome sequencing and annotation of Brassica cretica.</title>
        <authorList>
            <person name="Studholme D.J."/>
            <person name="Sarris P.F."/>
        </authorList>
    </citation>
    <scope>NUCLEOTIDE SEQUENCE</scope>
    <source>
        <strain evidence="1">PFS-001/15</strain>
        <tissue evidence="1">Leaf</tissue>
    </source>
</reference>
<proteinExistence type="predicted"/>
<evidence type="ECO:0000313" key="1">
    <source>
        <dbReference type="EMBL" id="KAF2542365.1"/>
    </source>
</evidence>
<dbReference type="Proteomes" id="UP000712281">
    <property type="component" value="Unassembled WGS sequence"/>
</dbReference>